<gene>
    <name evidence="2" type="ORF">TIFTF001_013702</name>
</gene>
<name>A0AA88D361_FICCA</name>
<reference evidence="2" key="1">
    <citation type="submission" date="2023-07" db="EMBL/GenBank/DDBJ databases">
        <title>draft genome sequence of fig (Ficus carica).</title>
        <authorList>
            <person name="Takahashi T."/>
            <person name="Nishimura K."/>
        </authorList>
    </citation>
    <scope>NUCLEOTIDE SEQUENCE</scope>
</reference>
<comment type="caution">
    <text evidence="2">The sequence shown here is derived from an EMBL/GenBank/DDBJ whole genome shotgun (WGS) entry which is preliminary data.</text>
</comment>
<dbReference type="Proteomes" id="UP001187192">
    <property type="component" value="Unassembled WGS sequence"/>
</dbReference>
<organism evidence="2 3">
    <name type="scientific">Ficus carica</name>
    <name type="common">Common fig</name>
    <dbReference type="NCBI Taxonomy" id="3494"/>
    <lineage>
        <taxon>Eukaryota</taxon>
        <taxon>Viridiplantae</taxon>
        <taxon>Streptophyta</taxon>
        <taxon>Embryophyta</taxon>
        <taxon>Tracheophyta</taxon>
        <taxon>Spermatophyta</taxon>
        <taxon>Magnoliopsida</taxon>
        <taxon>eudicotyledons</taxon>
        <taxon>Gunneridae</taxon>
        <taxon>Pentapetalae</taxon>
        <taxon>rosids</taxon>
        <taxon>fabids</taxon>
        <taxon>Rosales</taxon>
        <taxon>Moraceae</taxon>
        <taxon>Ficeae</taxon>
        <taxon>Ficus</taxon>
    </lineage>
</organism>
<dbReference type="EMBL" id="BTGU01000018">
    <property type="protein sequence ID" value="GMN44498.1"/>
    <property type="molecule type" value="Genomic_DNA"/>
</dbReference>
<protein>
    <submittedName>
        <fullName evidence="2">Uncharacterized protein</fullName>
    </submittedName>
</protein>
<dbReference type="AlphaFoldDB" id="A0AA88D361"/>
<proteinExistence type="predicted"/>
<keyword evidence="3" id="KW-1185">Reference proteome</keyword>
<accession>A0AA88D361</accession>
<evidence type="ECO:0000313" key="3">
    <source>
        <dbReference type="Proteomes" id="UP001187192"/>
    </source>
</evidence>
<sequence length="103" mass="10821">MTLLPNQIFTTSSRCTTYPGRIALGDNFASPKTLPRGVIPVTGRGPLELHSTYYLTSDTSSITVHINSRLPPPTTAQRHVATHHPPPPALTGATPVGAGGTLP</sequence>
<feature type="region of interest" description="Disordered" evidence="1">
    <location>
        <begin position="70"/>
        <end position="103"/>
    </location>
</feature>
<evidence type="ECO:0000313" key="2">
    <source>
        <dbReference type="EMBL" id="GMN44498.1"/>
    </source>
</evidence>
<evidence type="ECO:0000256" key="1">
    <source>
        <dbReference type="SAM" id="MobiDB-lite"/>
    </source>
</evidence>